<dbReference type="Proteomes" id="UP001234178">
    <property type="component" value="Unassembled WGS sequence"/>
</dbReference>
<evidence type="ECO:0000313" key="2">
    <source>
        <dbReference type="Proteomes" id="UP001234178"/>
    </source>
</evidence>
<dbReference type="EMBL" id="JAOYFB010000001">
    <property type="protein sequence ID" value="KAK4002807.1"/>
    <property type="molecule type" value="Genomic_DNA"/>
</dbReference>
<gene>
    <name evidence="1" type="ORF">OUZ56_004609</name>
</gene>
<reference evidence="1 2" key="1">
    <citation type="journal article" date="2023" name="Nucleic Acids Res.">
        <title>The hologenome of Daphnia magna reveals possible DNA methylation and microbiome-mediated evolution of the host genome.</title>
        <authorList>
            <person name="Chaturvedi A."/>
            <person name="Li X."/>
            <person name="Dhandapani V."/>
            <person name="Marshall H."/>
            <person name="Kissane S."/>
            <person name="Cuenca-Cambronero M."/>
            <person name="Asole G."/>
            <person name="Calvet F."/>
            <person name="Ruiz-Romero M."/>
            <person name="Marangio P."/>
            <person name="Guigo R."/>
            <person name="Rago D."/>
            <person name="Mirbahai L."/>
            <person name="Eastwood N."/>
            <person name="Colbourne J.K."/>
            <person name="Zhou J."/>
            <person name="Mallon E."/>
            <person name="Orsini L."/>
        </authorList>
    </citation>
    <scope>NUCLEOTIDE SEQUENCE [LARGE SCALE GENOMIC DNA]</scope>
    <source>
        <strain evidence="1">LRV0_1</strain>
    </source>
</reference>
<protein>
    <recommendedName>
        <fullName evidence="3">Secreted protein</fullName>
    </recommendedName>
</protein>
<proteinExistence type="predicted"/>
<accession>A0ABQ9YQA6</accession>
<sequence length="122" mass="14041">MWYDDVLLLLLKTCCCRRCGRRRSTQLPLPSIALALRAVAVRHFKRSGNRSPIVLFVFCLHDKCFERELVMRFEKVDVVVLYFGQRKKNGDDVAHRTHKTKVAASSNVLQEDPLSAKQCLAH</sequence>
<comment type="caution">
    <text evidence="1">The sequence shown here is derived from an EMBL/GenBank/DDBJ whole genome shotgun (WGS) entry which is preliminary data.</text>
</comment>
<name>A0ABQ9YQA6_9CRUS</name>
<organism evidence="1 2">
    <name type="scientific">Daphnia magna</name>
    <dbReference type="NCBI Taxonomy" id="35525"/>
    <lineage>
        <taxon>Eukaryota</taxon>
        <taxon>Metazoa</taxon>
        <taxon>Ecdysozoa</taxon>
        <taxon>Arthropoda</taxon>
        <taxon>Crustacea</taxon>
        <taxon>Branchiopoda</taxon>
        <taxon>Diplostraca</taxon>
        <taxon>Cladocera</taxon>
        <taxon>Anomopoda</taxon>
        <taxon>Daphniidae</taxon>
        <taxon>Daphnia</taxon>
    </lineage>
</organism>
<evidence type="ECO:0000313" key="1">
    <source>
        <dbReference type="EMBL" id="KAK4002807.1"/>
    </source>
</evidence>
<evidence type="ECO:0008006" key="3">
    <source>
        <dbReference type="Google" id="ProtNLM"/>
    </source>
</evidence>
<keyword evidence="2" id="KW-1185">Reference proteome</keyword>